<dbReference type="Proteomes" id="UP000184121">
    <property type="component" value="Unassembled WGS sequence"/>
</dbReference>
<dbReference type="RefSeq" id="WP_072973084.1">
    <property type="nucleotide sequence ID" value="NZ_FRBY01000003.1"/>
</dbReference>
<dbReference type="SUPFAM" id="SSF53448">
    <property type="entry name" value="Nucleotide-diphospho-sugar transferases"/>
    <property type="match status" value="1"/>
</dbReference>
<dbReference type="OrthoDB" id="9785375at2"/>
<reference evidence="2" key="1">
    <citation type="submission" date="2016-11" db="EMBL/GenBank/DDBJ databases">
        <authorList>
            <person name="Varghese N."/>
            <person name="Submissions S."/>
        </authorList>
    </citation>
    <scope>NUCLEOTIDE SEQUENCE [LARGE SCALE GENOMIC DNA]</scope>
    <source>
        <strain evidence="2">DSM 1811</strain>
    </source>
</reference>
<evidence type="ECO:0000313" key="1">
    <source>
        <dbReference type="EMBL" id="SHM19394.1"/>
    </source>
</evidence>
<keyword evidence="2" id="KW-1185">Reference proteome</keyword>
<evidence type="ECO:0000313" key="2">
    <source>
        <dbReference type="Proteomes" id="UP000184121"/>
    </source>
</evidence>
<dbReference type="EMBL" id="FRBY01000003">
    <property type="protein sequence ID" value="SHM19394.1"/>
    <property type="molecule type" value="Genomic_DNA"/>
</dbReference>
<dbReference type="Gene3D" id="3.90.550.10">
    <property type="entry name" value="Spore Coat Polysaccharide Biosynthesis Protein SpsA, Chain A"/>
    <property type="match status" value="1"/>
</dbReference>
<gene>
    <name evidence="1" type="ORF">SAMN05444366_2676</name>
</gene>
<dbReference type="STRING" id="29534.SAMN05444366_2676"/>
<accession>A0A1M7GSQ1</accession>
<dbReference type="AlphaFoldDB" id="A0A1M7GSQ1"/>
<protein>
    <recommendedName>
        <fullName evidence="3">Glycosyl transferase family 2</fullName>
    </recommendedName>
</protein>
<dbReference type="InterPro" id="IPR029044">
    <property type="entry name" value="Nucleotide-diphossugar_trans"/>
</dbReference>
<evidence type="ECO:0008006" key="3">
    <source>
        <dbReference type="Google" id="ProtNLM"/>
    </source>
</evidence>
<name>A0A1M7GSQ1_9FLAO</name>
<proteinExistence type="predicted"/>
<sequence>MTELAPIVLFTYKRVDTLIKTIEALQRNHLALGSDLYIFSDAAKGIHDQEMVSEVRKYIHSISGFKTIKIYESNINKGLASSIINGVSEVMKKYEKVIVLEDDLVTSSNFLDFMNTSLVSYESNQKVFSISGYGLHVRLPENYEYDVYFTPRGMSWGWATWRNRWEGVDWELKDFKNFVSSKTERRRFAIGGSDLNDMLQRQVDGKIDSWAIRWYFDQFKKKQLTLYPIKSKVKNLGFDEMATHTNAYNRYKILFDDSNKREYLFETDVKINPVIFKSFKSYFGFFSRIFYGRIVSPIFRKKQFFLTYFNKKNLK</sequence>
<organism evidence="1 2">
    <name type="scientific">Flavobacterium saccharophilum</name>
    <dbReference type="NCBI Taxonomy" id="29534"/>
    <lineage>
        <taxon>Bacteria</taxon>
        <taxon>Pseudomonadati</taxon>
        <taxon>Bacteroidota</taxon>
        <taxon>Flavobacteriia</taxon>
        <taxon>Flavobacteriales</taxon>
        <taxon>Flavobacteriaceae</taxon>
        <taxon>Flavobacterium</taxon>
    </lineage>
</organism>